<feature type="compositionally biased region" description="Basic and acidic residues" evidence="2">
    <location>
        <begin position="429"/>
        <end position="442"/>
    </location>
</feature>
<feature type="compositionally biased region" description="Low complexity" evidence="2">
    <location>
        <begin position="471"/>
        <end position="481"/>
    </location>
</feature>
<dbReference type="AlphaFoldDB" id="A0A1X6MLG1"/>
<dbReference type="Gene3D" id="2.60.40.10">
    <property type="entry name" value="Immunoglobulins"/>
    <property type="match status" value="1"/>
</dbReference>
<dbReference type="OrthoDB" id="531008at2759"/>
<dbReference type="PANTHER" id="PTHR10343:SF84">
    <property type="entry name" value="5'-AMP-ACTIVATED PROTEIN KINASE SUBUNIT BETA-1"/>
    <property type="match status" value="1"/>
</dbReference>
<dbReference type="Pfam" id="PF16561">
    <property type="entry name" value="AMPK1_CBM"/>
    <property type="match status" value="1"/>
</dbReference>
<dbReference type="InterPro" id="IPR013783">
    <property type="entry name" value="Ig-like_fold"/>
</dbReference>
<dbReference type="InterPro" id="IPR050827">
    <property type="entry name" value="CRP1_MDG1_kinase"/>
</dbReference>
<feature type="compositionally biased region" description="Basic residues" evidence="2">
    <location>
        <begin position="144"/>
        <end position="154"/>
    </location>
</feature>
<feature type="region of interest" description="Disordered" evidence="2">
    <location>
        <begin position="504"/>
        <end position="557"/>
    </location>
</feature>
<feature type="region of interest" description="Disordered" evidence="2">
    <location>
        <begin position="226"/>
        <end position="263"/>
    </location>
</feature>
<evidence type="ECO:0000313" key="4">
    <source>
        <dbReference type="EMBL" id="OSX57271.1"/>
    </source>
</evidence>
<feature type="region of interest" description="Disordered" evidence="2">
    <location>
        <begin position="461"/>
        <end position="481"/>
    </location>
</feature>
<name>A0A1X6MLG1_9APHY</name>
<dbReference type="SUPFAM" id="SSF160219">
    <property type="entry name" value="AMPKBI-like"/>
    <property type="match status" value="1"/>
</dbReference>
<evidence type="ECO:0000256" key="2">
    <source>
        <dbReference type="SAM" id="MobiDB-lite"/>
    </source>
</evidence>
<dbReference type="InterPro" id="IPR014756">
    <property type="entry name" value="Ig_E-set"/>
</dbReference>
<dbReference type="Proteomes" id="UP000194127">
    <property type="component" value="Unassembled WGS sequence"/>
</dbReference>
<dbReference type="SMART" id="SM01010">
    <property type="entry name" value="AMPKBI"/>
    <property type="match status" value="1"/>
</dbReference>
<dbReference type="GeneID" id="36326410"/>
<dbReference type="GO" id="GO:0005737">
    <property type="term" value="C:cytoplasm"/>
    <property type="evidence" value="ECO:0007669"/>
    <property type="project" value="TreeGrafter"/>
</dbReference>
<feature type="compositionally biased region" description="Polar residues" evidence="2">
    <location>
        <begin position="92"/>
        <end position="128"/>
    </location>
</feature>
<dbReference type="GO" id="GO:0031588">
    <property type="term" value="C:nucleotide-activated protein kinase complex"/>
    <property type="evidence" value="ECO:0007669"/>
    <property type="project" value="TreeGrafter"/>
</dbReference>
<dbReference type="Gene3D" id="6.20.250.60">
    <property type="match status" value="1"/>
</dbReference>
<dbReference type="STRING" id="670580.A0A1X6MLG1"/>
<dbReference type="InterPro" id="IPR032640">
    <property type="entry name" value="AMPK1_CBM"/>
</dbReference>
<dbReference type="GO" id="GO:0019901">
    <property type="term" value="F:protein kinase binding"/>
    <property type="evidence" value="ECO:0007669"/>
    <property type="project" value="TreeGrafter"/>
</dbReference>
<organism evidence="4 5">
    <name type="scientific">Postia placenta MAD-698-R-SB12</name>
    <dbReference type="NCBI Taxonomy" id="670580"/>
    <lineage>
        <taxon>Eukaryota</taxon>
        <taxon>Fungi</taxon>
        <taxon>Dikarya</taxon>
        <taxon>Basidiomycota</taxon>
        <taxon>Agaricomycotina</taxon>
        <taxon>Agaricomycetes</taxon>
        <taxon>Polyporales</taxon>
        <taxon>Adustoporiaceae</taxon>
        <taxon>Rhodonia</taxon>
    </lineage>
</organism>
<comment type="similarity">
    <text evidence="1">Belongs to the 5'-AMP-activated protein kinase beta subunit family.</text>
</comment>
<gene>
    <name evidence="4" type="ORF">POSPLADRAFT_1061967</name>
</gene>
<evidence type="ECO:0000259" key="3">
    <source>
        <dbReference type="SMART" id="SM01010"/>
    </source>
</evidence>
<evidence type="ECO:0000313" key="5">
    <source>
        <dbReference type="Proteomes" id="UP000194127"/>
    </source>
</evidence>
<protein>
    <submittedName>
        <fullName evidence="4">Carbohydrate-binding module family 48 protein</fullName>
    </submittedName>
</protein>
<dbReference type="GO" id="GO:0007165">
    <property type="term" value="P:signal transduction"/>
    <property type="evidence" value="ECO:0007669"/>
    <property type="project" value="TreeGrafter"/>
</dbReference>
<accession>A0A1X6MLG1</accession>
<dbReference type="InterPro" id="IPR037256">
    <property type="entry name" value="ASC_dom_sf"/>
</dbReference>
<feature type="region of interest" description="Disordered" evidence="2">
    <location>
        <begin position="420"/>
        <end position="444"/>
    </location>
</feature>
<dbReference type="InterPro" id="IPR006828">
    <property type="entry name" value="ASC_dom"/>
</dbReference>
<evidence type="ECO:0000256" key="1">
    <source>
        <dbReference type="ARBA" id="ARBA00010926"/>
    </source>
</evidence>
<feature type="compositionally biased region" description="Low complexity" evidence="2">
    <location>
        <begin position="159"/>
        <end position="180"/>
    </location>
</feature>
<feature type="domain" description="Association with the SNF1 complex (ASC)" evidence="3">
    <location>
        <begin position="435"/>
        <end position="653"/>
    </location>
</feature>
<dbReference type="EMBL" id="KZ110609">
    <property type="protein sequence ID" value="OSX57271.1"/>
    <property type="molecule type" value="Genomic_DNA"/>
</dbReference>
<dbReference type="CDD" id="cd02859">
    <property type="entry name" value="E_set_AMPKbeta_like_N"/>
    <property type="match status" value="1"/>
</dbReference>
<dbReference type="SUPFAM" id="SSF81296">
    <property type="entry name" value="E set domains"/>
    <property type="match status" value="1"/>
</dbReference>
<sequence>MTEEGRAWSIARRLPPPSRQFQRCPSPSRTVPHEELACRRCTLQAAQASLIALSWLEVARALLVVIGPYDQDGEEGAGTIWHEQRIDCITTHGQSSAPSTRYFSPPSSMGNTTSSSNPASQHNHSQSPVRRGSPARPPSSTSSHRVHPSLRTKKKSLELPDLASLALTPSSSSPASVSPHGAHRRPRASSPIPIPISAQPTPQTFRPQNNLPSAAHLALNNYNRDPSTFNVPRGRYRSSYLPSANPSTRSFMSRVQDTSPVREELPRPRFVPEVVHSTLPLALIKAEEDATNPEPVSVKIVWHGGGRSVVLARAGDDNWQGRQPMDFDSTTGYWSTYVSLLPGTHHLKFIVDDQWRIADDLPTAADDRDGSLANYVAVTSPMTASPQMATAPAATSVSPLQSPHYVHPAHINSFFSDASSTAGSINDVEDAKEPGRGKEPRWTSDIPLELVAAAAEEEAYLASTDSHDMPSSSSASAFGGIPAPNIPPAPVLPRHLDKLILNVRPANAPGSPGPTERERSRRSGKERSRRERDREGRPRPSALGMTSSTSADFAEGEHPAQQLGLPIVTASGTDVTAGAVPSSPLPEGAAKTNGGVGKLEVAGLADDNSVLPVPSHVVLHHLSTSAIRNGVLAVANTTRYRKKYITTIYYKPT</sequence>
<feature type="region of interest" description="Disordered" evidence="2">
    <location>
        <begin position="92"/>
        <end position="210"/>
    </location>
</feature>
<proteinExistence type="inferred from homology"/>
<feature type="compositionally biased region" description="Low complexity" evidence="2">
    <location>
        <begin position="188"/>
        <end position="204"/>
    </location>
</feature>
<dbReference type="Pfam" id="PF04739">
    <property type="entry name" value="AMPKBI"/>
    <property type="match status" value="1"/>
</dbReference>
<dbReference type="GO" id="GO:0005634">
    <property type="term" value="C:nucleus"/>
    <property type="evidence" value="ECO:0007669"/>
    <property type="project" value="TreeGrafter"/>
</dbReference>
<feature type="compositionally biased region" description="Polar residues" evidence="2">
    <location>
        <begin position="240"/>
        <end position="259"/>
    </location>
</feature>
<dbReference type="RefSeq" id="XP_024334065.1">
    <property type="nucleotide sequence ID" value="XM_024481460.1"/>
</dbReference>
<dbReference type="PANTHER" id="PTHR10343">
    <property type="entry name" value="5'-AMP-ACTIVATED PROTEIN KINASE , BETA SUBUNIT"/>
    <property type="match status" value="1"/>
</dbReference>
<reference evidence="4 5" key="1">
    <citation type="submission" date="2017-04" db="EMBL/GenBank/DDBJ databases">
        <title>Genome Sequence of the Model Brown-Rot Fungus Postia placenta SB12.</title>
        <authorList>
            <consortium name="DOE Joint Genome Institute"/>
            <person name="Gaskell J."/>
            <person name="Kersten P."/>
            <person name="Larrondo L.F."/>
            <person name="Canessa P."/>
            <person name="Martinez D."/>
            <person name="Hibbett D."/>
            <person name="Schmoll M."/>
            <person name="Kubicek C.P."/>
            <person name="Martinez A.T."/>
            <person name="Yadav J."/>
            <person name="Master E."/>
            <person name="Magnuson J.K."/>
            <person name="James T."/>
            <person name="Yaver D."/>
            <person name="Berka R."/>
            <person name="Labutti K."/>
            <person name="Lipzen A."/>
            <person name="Aerts A."/>
            <person name="Barry K."/>
            <person name="Henrissat B."/>
            <person name="Blanchette R."/>
            <person name="Grigoriev I."/>
            <person name="Cullen D."/>
        </authorList>
    </citation>
    <scope>NUCLEOTIDE SEQUENCE [LARGE SCALE GENOMIC DNA]</scope>
    <source>
        <strain evidence="4 5">MAD-698-R-SB12</strain>
    </source>
</reference>
<feature type="compositionally biased region" description="Basic and acidic residues" evidence="2">
    <location>
        <begin position="515"/>
        <end position="538"/>
    </location>
</feature>
<keyword evidence="5" id="KW-1185">Reference proteome</keyword>